<dbReference type="EMBL" id="CM031816">
    <property type="protein sequence ID" value="KAG6645847.1"/>
    <property type="molecule type" value="Genomic_DNA"/>
</dbReference>
<gene>
    <name evidence="1" type="ORF">CIPAW_08G151500</name>
</gene>
<dbReference type="PANTHER" id="PTHR24121:SF15">
    <property type="entry name" value="ANKYRIN REPEAT PROTEIN"/>
    <property type="match status" value="1"/>
</dbReference>
<dbReference type="PANTHER" id="PTHR24121">
    <property type="entry name" value="NO MECHANORECEPTOR POTENTIAL C, ISOFORM D-RELATED"/>
    <property type="match status" value="1"/>
</dbReference>
<reference evidence="1" key="1">
    <citation type="submission" date="2020-12" db="EMBL/GenBank/DDBJ databases">
        <title>WGS assembly of Carya illinoinensis cv. Pawnee.</title>
        <authorList>
            <person name="Platts A."/>
            <person name="Shu S."/>
            <person name="Wright S."/>
            <person name="Barry K."/>
            <person name="Edger P."/>
            <person name="Pires J.C."/>
            <person name="Schmutz J."/>
        </authorList>
    </citation>
    <scope>NUCLEOTIDE SEQUENCE</scope>
    <source>
        <tissue evidence="1">Leaf</tissue>
    </source>
</reference>
<dbReference type="SMART" id="SM00248">
    <property type="entry name" value="ANK"/>
    <property type="match status" value="5"/>
</dbReference>
<dbReference type="InterPro" id="IPR002110">
    <property type="entry name" value="Ankyrin_rpt"/>
</dbReference>
<dbReference type="AlphaFoldDB" id="A0A8T1PWS1"/>
<comment type="caution">
    <text evidence="1">The sequence shown here is derived from an EMBL/GenBank/DDBJ whole genome shotgun (WGS) entry which is preliminary data.</text>
</comment>
<name>A0A8T1PWS1_CARIL</name>
<dbReference type="Proteomes" id="UP000811609">
    <property type="component" value="Chromosome 8"/>
</dbReference>
<evidence type="ECO:0000313" key="1">
    <source>
        <dbReference type="EMBL" id="KAG6645847.1"/>
    </source>
</evidence>
<keyword evidence="2" id="KW-1185">Reference proteome</keyword>
<evidence type="ECO:0000313" key="2">
    <source>
        <dbReference type="Proteomes" id="UP000811609"/>
    </source>
</evidence>
<dbReference type="Pfam" id="PF12796">
    <property type="entry name" value="Ank_2"/>
    <property type="match status" value="1"/>
</dbReference>
<sequence length="221" mass="24581">METALFEKAMVGKWDEVVDICTENPWALVSSITRLEDTALHLAVSDGQEQTVRKLITEIISYQPNPEAVLRVANKRGNTPLHFASLMGNIVAMCKCIAAVDSSLIAVRNHERETPLFMAVLFGKREAFQCLVQVLSPDEVYTCSRRETGDTILHSAISGDHFDLALHIIKLYGKLVNAVSKEGITPLHLLAEKPSAFRSGSRLGFCKRLIYHCIYHLFIAA</sequence>
<organism evidence="1 2">
    <name type="scientific">Carya illinoinensis</name>
    <name type="common">Pecan</name>
    <dbReference type="NCBI Taxonomy" id="32201"/>
    <lineage>
        <taxon>Eukaryota</taxon>
        <taxon>Viridiplantae</taxon>
        <taxon>Streptophyta</taxon>
        <taxon>Embryophyta</taxon>
        <taxon>Tracheophyta</taxon>
        <taxon>Spermatophyta</taxon>
        <taxon>Magnoliopsida</taxon>
        <taxon>eudicotyledons</taxon>
        <taxon>Gunneridae</taxon>
        <taxon>Pentapetalae</taxon>
        <taxon>rosids</taxon>
        <taxon>fabids</taxon>
        <taxon>Fagales</taxon>
        <taxon>Juglandaceae</taxon>
        <taxon>Carya</taxon>
    </lineage>
</organism>
<protein>
    <submittedName>
        <fullName evidence="1">Uncharacterized protein</fullName>
    </submittedName>
</protein>
<accession>A0A8T1PWS1</accession>
<proteinExistence type="predicted"/>